<dbReference type="InParanoid" id="A0A330L518"/>
<dbReference type="AlphaFoldDB" id="A0A330L518"/>
<evidence type="ECO:0000313" key="2">
    <source>
        <dbReference type="Proteomes" id="UP000248168"/>
    </source>
</evidence>
<organism evidence="1 2">
    <name type="scientific">Nitrospira lenta</name>
    <dbReference type="NCBI Taxonomy" id="1436998"/>
    <lineage>
        <taxon>Bacteria</taxon>
        <taxon>Pseudomonadati</taxon>
        <taxon>Nitrospirota</taxon>
        <taxon>Nitrospiria</taxon>
        <taxon>Nitrospirales</taxon>
        <taxon>Nitrospiraceae</taxon>
        <taxon>Nitrospira</taxon>
    </lineage>
</organism>
<accession>A0A330L518</accession>
<protein>
    <submittedName>
        <fullName evidence="1">Uncharacterized protein</fullName>
    </submittedName>
</protein>
<gene>
    <name evidence="1" type="ORF">NITLEN_11098</name>
</gene>
<proteinExistence type="predicted"/>
<name>A0A330L518_9BACT</name>
<reference evidence="2" key="1">
    <citation type="submission" date="2018-04" db="EMBL/GenBank/DDBJ databases">
        <authorList>
            <person name="Lucker S."/>
            <person name="Sakoula D."/>
        </authorList>
    </citation>
    <scope>NUCLEOTIDE SEQUENCE [LARGE SCALE GENOMIC DNA]</scope>
</reference>
<dbReference type="EMBL" id="OUNR01000001">
    <property type="protein sequence ID" value="SPP64012.1"/>
    <property type="molecule type" value="Genomic_DNA"/>
</dbReference>
<dbReference type="Proteomes" id="UP000248168">
    <property type="component" value="Unassembled WGS sequence"/>
</dbReference>
<sequence length="56" mass="6269">MRIIDVPHSPSTRTASAVMAHESKLAMRLSPIHLLPTNYFIVNFQSNTHAYTSSPM</sequence>
<evidence type="ECO:0000313" key="1">
    <source>
        <dbReference type="EMBL" id="SPP64012.1"/>
    </source>
</evidence>
<keyword evidence="2" id="KW-1185">Reference proteome</keyword>